<protein>
    <submittedName>
        <fullName evidence="3">Zf-HC2 domain-containing protein</fullName>
    </submittedName>
</protein>
<evidence type="ECO:0000259" key="2">
    <source>
        <dbReference type="Pfam" id="PF13490"/>
    </source>
</evidence>
<keyword evidence="4" id="KW-1185">Reference proteome</keyword>
<keyword evidence="1" id="KW-0472">Membrane</keyword>
<feature type="transmembrane region" description="Helical" evidence="1">
    <location>
        <begin position="105"/>
        <end position="126"/>
    </location>
</feature>
<sequence length="252" mass="27230">MPPKPSINEAFRELASLDHMAPGDDHPDEEVLVDYVDGLLDESENETVAEHLSRCPSCSKTVLYLGNAAIPSSPDPASSSPAAETATVAPSVAEPLRRGKGGRPWIPVMAAAVVAGLALLAGYFYGASARPAAAYPVDLFAMETWEVRGPDSVSVATPSDKTPYLVLNLNTNPEREYDSYRASLYVEATPLGGALLEQELFYLKKDGYFSMIVPTRRLPENHYRIVITGHADRADANPVSLANFTFKVQHAP</sequence>
<dbReference type="Gene3D" id="1.10.10.1320">
    <property type="entry name" value="Anti-sigma factor, zinc-finger domain"/>
    <property type="match status" value="1"/>
</dbReference>
<dbReference type="AlphaFoldDB" id="A0A8A4TQV9"/>
<feature type="domain" description="Putative zinc-finger" evidence="2">
    <location>
        <begin position="32"/>
        <end position="58"/>
    </location>
</feature>
<evidence type="ECO:0000256" key="1">
    <source>
        <dbReference type="SAM" id="Phobius"/>
    </source>
</evidence>
<dbReference type="RefSeq" id="WP_237381918.1">
    <property type="nucleotide sequence ID" value="NZ_CP071793.1"/>
</dbReference>
<keyword evidence="1" id="KW-0812">Transmembrane</keyword>
<reference evidence="3" key="1">
    <citation type="submission" date="2021-03" db="EMBL/GenBank/DDBJ databases">
        <title>Acanthopleuribacteraceae sp. M133.</title>
        <authorList>
            <person name="Wang G."/>
        </authorList>
    </citation>
    <scope>NUCLEOTIDE SEQUENCE</scope>
    <source>
        <strain evidence="3">M133</strain>
    </source>
</reference>
<gene>
    <name evidence="3" type="ORF">J3U87_04945</name>
</gene>
<proteinExistence type="predicted"/>
<dbReference type="Proteomes" id="UP000663929">
    <property type="component" value="Chromosome"/>
</dbReference>
<evidence type="ECO:0000313" key="4">
    <source>
        <dbReference type="Proteomes" id="UP000663929"/>
    </source>
</evidence>
<organism evidence="3 4">
    <name type="scientific">Sulfidibacter corallicola</name>
    <dbReference type="NCBI Taxonomy" id="2818388"/>
    <lineage>
        <taxon>Bacteria</taxon>
        <taxon>Pseudomonadati</taxon>
        <taxon>Acidobacteriota</taxon>
        <taxon>Holophagae</taxon>
        <taxon>Acanthopleuribacterales</taxon>
        <taxon>Acanthopleuribacteraceae</taxon>
        <taxon>Sulfidibacter</taxon>
    </lineage>
</organism>
<evidence type="ECO:0000313" key="3">
    <source>
        <dbReference type="EMBL" id="QTD51797.1"/>
    </source>
</evidence>
<dbReference type="EMBL" id="CP071793">
    <property type="protein sequence ID" value="QTD51797.1"/>
    <property type="molecule type" value="Genomic_DNA"/>
</dbReference>
<accession>A0A8A4TQV9</accession>
<name>A0A8A4TQV9_SULCO</name>
<dbReference type="KEGG" id="scor:J3U87_04945"/>
<dbReference type="Pfam" id="PF13490">
    <property type="entry name" value="zf-HC2"/>
    <property type="match status" value="1"/>
</dbReference>
<keyword evidence="1" id="KW-1133">Transmembrane helix</keyword>
<dbReference type="InterPro" id="IPR041916">
    <property type="entry name" value="Anti_sigma_zinc_sf"/>
</dbReference>
<dbReference type="InterPro" id="IPR027383">
    <property type="entry name" value="Znf_put"/>
</dbReference>